<sequence length="75" mass="8440">HLYSRRVQRITTRGKRQLCAVRWSANSGADAGFASAYSIYAPSETDACFGSRLCFKNSALAKYAGNQFFEIYKDF</sequence>
<dbReference type="AlphaFoldDB" id="J9FPA6"/>
<reference evidence="1" key="1">
    <citation type="journal article" date="2012" name="PLoS ONE">
        <title>Gene sets for utilization of primary and secondary nutrition supplies in the distal gut of endangered iberian lynx.</title>
        <authorList>
            <person name="Alcaide M."/>
            <person name="Messina E."/>
            <person name="Richter M."/>
            <person name="Bargiela R."/>
            <person name="Peplies J."/>
            <person name="Huws S.A."/>
            <person name="Newbold C.J."/>
            <person name="Golyshin P.N."/>
            <person name="Simon M.A."/>
            <person name="Lopez G."/>
            <person name="Yakimov M.M."/>
            <person name="Ferrer M."/>
        </authorList>
    </citation>
    <scope>NUCLEOTIDE SEQUENCE</scope>
</reference>
<gene>
    <name evidence="1" type="ORF">EVA_22684</name>
</gene>
<dbReference type="EMBL" id="AMCI01009621">
    <property type="protein sequence ID" value="EJW89209.1"/>
    <property type="molecule type" value="Genomic_DNA"/>
</dbReference>
<feature type="non-terminal residue" evidence="1">
    <location>
        <position position="75"/>
    </location>
</feature>
<organism evidence="1">
    <name type="scientific">gut metagenome</name>
    <dbReference type="NCBI Taxonomy" id="749906"/>
    <lineage>
        <taxon>unclassified sequences</taxon>
        <taxon>metagenomes</taxon>
        <taxon>organismal metagenomes</taxon>
    </lineage>
</organism>
<name>J9FPA6_9ZZZZ</name>
<feature type="non-terminal residue" evidence="1">
    <location>
        <position position="1"/>
    </location>
</feature>
<proteinExistence type="predicted"/>
<evidence type="ECO:0000313" key="1">
    <source>
        <dbReference type="EMBL" id="EJW89209.1"/>
    </source>
</evidence>
<accession>J9FPA6</accession>
<protein>
    <submittedName>
        <fullName evidence="1">Uncharacterized protein</fullName>
    </submittedName>
</protein>
<comment type="caution">
    <text evidence="1">The sequence shown here is derived from an EMBL/GenBank/DDBJ whole genome shotgun (WGS) entry which is preliminary data.</text>
</comment>